<organism evidence="2 3">
    <name type="scientific">Crepidotus variabilis</name>
    <dbReference type="NCBI Taxonomy" id="179855"/>
    <lineage>
        <taxon>Eukaryota</taxon>
        <taxon>Fungi</taxon>
        <taxon>Dikarya</taxon>
        <taxon>Basidiomycota</taxon>
        <taxon>Agaricomycotina</taxon>
        <taxon>Agaricomycetes</taxon>
        <taxon>Agaricomycetidae</taxon>
        <taxon>Agaricales</taxon>
        <taxon>Agaricineae</taxon>
        <taxon>Crepidotaceae</taxon>
        <taxon>Crepidotus</taxon>
    </lineage>
</organism>
<comment type="caution">
    <text evidence="2">The sequence shown here is derived from an EMBL/GenBank/DDBJ whole genome shotgun (WGS) entry which is preliminary data.</text>
</comment>
<keyword evidence="3" id="KW-1185">Reference proteome</keyword>
<feature type="signal peptide" evidence="1">
    <location>
        <begin position="1"/>
        <end position="18"/>
    </location>
</feature>
<evidence type="ECO:0000313" key="2">
    <source>
        <dbReference type="EMBL" id="KAF9523170.1"/>
    </source>
</evidence>
<accession>A0A9P6E628</accession>
<feature type="chain" id="PRO_5040184059" evidence="1">
    <location>
        <begin position="19"/>
        <end position="162"/>
    </location>
</feature>
<evidence type="ECO:0000313" key="3">
    <source>
        <dbReference type="Proteomes" id="UP000807306"/>
    </source>
</evidence>
<protein>
    <submittedName>
        <fullName evidence="2">Uncharacterized protein</fullName>
    </submittedName>
</protein>
<dbReference type="AlphaFoldDB" id="A0A9P6E628"/>
<keyword evidence="1" id="KW-0732">Signal</keyword>
<dbReference type="OrthoDB" id="2888338at2759"/>
<gene>
    <name evidence="2" type="ORF">CPB83DRAFT_863294</name>
</gene>
<dbReference type="EMBL" id="MU157923">
    <property type="protein sequence ID" value="KAF9523170.1"/>
    <property type="molecule type" value="Genomic_DNA"/>
</dbReference>
<reference evidence="2" key="1">
    <citation type="submission" date="2020-11" db="EMBL/GenBank/DDBJ databases">
        <authorList>
            <consortium name="DOE Joint Genome Institute"/>
            <person name="Ahrendt S."/>
            <person name="Riley R."/>
            <person name="Andreopoulos W."/>
            <person name="Labutti K."/>
            <person name="Pangilinan J."/>
            <person name="Ruiz-Duenas F.J."/>
            <person name="Barrasa J.M."/>
            <person name="Sanchez-Garcia M."/>
            <person name="Camarero S."/>
            <person name="Miyauchi S."/>
            <person name="Serrano A."/>
            <person name="Linde D."/>
            <person name="Babiker R."/>
            <person name="Drula E."/>
            <person name="Ayuso-Fernandez I."/>
            <person name="Pacheco R."/>
            <person name="Padilla G."/>
            <person name="Ferreira P."/>
            <person name="Barriuso J."/>
            <person name="Kellner H."/>
            <person name="Castanera R."/>
            <person name="Alfaro M."/>
            <person name="Ramirez L."/>
            <person name="Pisabarro A.G."/>
            <person name="Kuo A."/>
            <person name="Tritt A."/>
            <person name="Lipzen A."/>
            <person name="He G."/>
            <person name="Yan M."/>
            <person name="Ng V."/>
            <person name="Cullen D."/>
            <person name="Martin F."/>
            <person name="Rosso M.-N."/>
            <person name="Henrissat B."/>
            <person name="Hibbett D."/>
            <person name="Martinez A.T."/>
            <person name="Grigoriev I.V."/>
        </authorList>
    </citation>
    <scope>NUCLEOTIDE SEQUENCE</scope>
    <source>
        <strain evidence="2">CBS 506.95</strain>
    </source>
</reference>
<proteinExistence type="predicted"/>
<sequence>MKFFTVHTLMALATTAFAGTLPQLPAKWISVETQLIKVDNLNTTLAKRSGTESVTCYNKGTAIDRGPAASVIDDFCNNRAIGQTLTSGHILESRYNYGAFTVLVSGAAINGCNFQVDGNCNRLLRLPLDGCNTGGVNGKQGGYETDLCGQWRFDPGSNGSDF</sequence>
<evidence type="ECO:0000256" key="1">
    <source>
        <dbReference type="SAM" id="SignalP"/>
    </source>
</evidence>
<dbReference type="Proteomes" id="UP000807306">
    <property type="component" value="Unassembled WGS sequence"/>
</dbReference>
<name>A0A9P6E628_9AGAR</name>